<dbReference type="HOGENOM" id="CLU_1343313_0_0_1"/>
<feature type="compositionally biased region" description="Basic and acidic residues" evidence="1">
    <location>
        <begin position="1"/>
        <end position="10"/>
    </location>
</feature>
<feature type="region of interest" description="Disordered" evidence="1">
    <location>
        <begin position="181"/>
        <end position="204"/>
    </location>
</feature>
<reference evidence="2" key="2">
    <citation type="submission" date="2012-05" db="EMBL/GenBank/DDBJ databases">
        <title>The Genome Annotation of Fusarium oxysporum PHW808.</title>
        <authorList>
            <consortium name="The Broad Institute Genomics Platform"/>
            <person name="Ma L.-J."/>
            <person name="Corby-Kistler H."/>
            <person name="Broz K."/>
            <person name="Gale L.R."/>
            <person name="Jonkers W."/>
            <person name="O'Donnell K."/>
            <person name="Ploetz R."/>
            <person name="Steinberg C."/>
            <person name="Schwartz D.C."/>
            <person name="VanEtten H."/>
            <person name="Zhou S."/>
            <person name="Young S.K."/>
            <person name="Zeng Q."/>
            <person name="Gargeya S."/>
            <person name="Fitzgerald M."/>
            <person name="Abouelleil A."/>
            <person name="Alvarado L."/>
            <person name="Chapman S.B."/>
            <person name="Gainer-Dewar J."/>
            <person name="Goldberg J."/>
            <person name="Griggs A."/>
            <person name="Gujja S."/>
            <person name="Hansen M."/>
            <person name="Howarth C."/>
            <person name="Imamovic A."/>
            <person name="Ireland A."/>
            <person name="Larimer J."/>
            <person name="McCowan C."/>
            <person name="Murphy C."/>
            <person name="Pearson M."/>
            <person name="Poon T.W."/>
            <person name="Priest M."/>
            <person name="Roberts A."/>
            <person name="Saif S."/>
            <person name="Shea T."/>
            <person name="Sykes S."/>
            <person name="Wortman J."/>
            <person name="Nusbaum C."/>
            <person name="Birren B."/>
        </authorList>
    </citation>
    <scope>NUCLEOTIDE SEQUENCE</scope>
    <source>
        <strain evidence="2">54008</strain>
    </source>
</reference>
<protein>
    <submittedName>
        <fullName evidence="2">Uncharacterized protein</fullName>
    </submittedName>
</protein>
<name>X0GWW6_FUSOX</name>
<sequence>MNSPHHRPESASDAGTEPGSPSPAQDHDVNSNTYKDGLIREAFIKMMRRKVHQHARHAPPAVRGTEQDLESCENQIATAHDVLTGAKASYDMAKAQKGEIQLKLEALLAEKVRLGNRKIIERKGDQGVLALVEVRGIHWRMSSLNLGSICVLRWCMFCQRDQGASRQRRLQQNGRRCIYRKTEKHHSGAASSHSTQALKAHQEG</sequence>
<organism evidence="2">
    <name type="scientific">Fusarium oxysporum f. sp. conglutinans race 2 54008</name>
    <dbReference type="NCBI Taxonomy" id="1089457"/>
    <lineage>
        <taxon>Eukaryota</taxon>
        <taxon>Fungi</taxon>
        <taxon>Dikarya</taxon>
        <taxon>Ascomycota</taxon>
        <taxon>Pezizomycotina</taxon>
        <taxon>Sordariomycetes</taxon>
        <taxon>Hypocreomycetidae</taxon>
        <taxon>Hypocreales</taxon>
        <taxon>Nectriaceae</taxon>
        <taxon>Fusarium</taxon>
        <taxon>Fusarium oxysporum species complex</taxon>
    </lineage>
</organism>
<accession>X0GWW6</accession>
<dbReference type="EMBL" id="JH658937">
    <property type="protein sequence ID" value="EXL68142.1"/>
    <property type="molecule type" value="Genomic_DNA"/>
</dbReference>
<dbReference type="Proteomes" id="UP000030676">
    <property type="component" value="Unassembled WGS sequence"/>
</dbReference>
<gene>
    <name evidence="2" type="ORF">FOPG_15775</name>
</gene>
<proteinExistence type="predicted"/>
<evidence type="ECO:0000256" key="1">
    <source>
        <dbReference type="SAM" id="MobiDB-lite"/>
    </source>
</evidence>
<feature type="region of interest" description="Disordered" evidence="1">
    <location>
        <begin position="1"/>
        <end position="33"/>
    </location>
</feature>
<reference evidence="2" key="1">
    <citation type="submission" date="2011-11" db="EMBL/GenBank/DDBJ databases">
        <title>The Genome Sequence of Fusarium oxysporum PHW808.</title>
        <authorList>
            <consortium name="The Broad Institute Genome Sequencing Platform"/>
            <person name="Ma L.-J."/>
            <person name="Gale L.R."/>
            <person name="Schwartz D.C."/>
            <person name="Zhou S."/>
            <person name="Corby-Kistler H."/>
            <person name="Young S.K."/>
            <person name="Zeng Q."/>
            <person name="Gargeya S."/>
            <person name="Fitzgerald M."/>
            <person name="Haas B."/>
            <person name="Abouelleil A."/>
            <person name="Alvarado L."/>
            <person name="Arachchi H.M."/>
            <person name="Berlin A."/>
            <person name="Brown A."/>
            <person name="Chapman S.B."/>
            <person name="Chen Z."/>
            <person name="Dunbar C."/>
            <person name="Freedman E."/>
            <person name="Gearin G."/>
            <person name="Goldberg J."/>
            <person name="Griggs A."/>
            <person name="Gujja S."/>
            <person name="Heiman D."/>
            <person name="Howarth C."/>
            <person name="Larson L."/>
            <person name="Lui A."/>
            <person name="MacDonald P.J.P."/>
            <person name="Montmayeur A."/>
            <person name="Murphy C."/>
            <person name="Neiman D."/>
            <person name="Pearson M."/>
            <person name="Priest M."/>
            <person name="Roberts A."/>
            <person name="Saif S."/>
            <person name="Shea T."/>
            <person name="Shenoy N."/>
            <person name="Sisk P."/>
            <person name="Stolte C."/>
            <person name="Sykes S."/>
            <person name="Wortman J."/>
            <person name="Nusbaum C."/>
            <person name="Birren B."/>
        </authorList>
    </citation>
    <scope>NUCLEOTIDE SEQUENCE [LARGE SCALE GENOMIC DNA]</scope>
    <source>
        <strain evidence="2">54008</strain>
    </source>
</reference>
<dbReference type="AlphaFoldDB" id="X0GWW6"/>
<evidence type="ECO:0000313" key="2">
    <source>
        <dbReference type="EMBL" id="EXL68142.1"/>
    </source>
</evidence>